<name>A0A9W7Y4M3_9FUNG</name>
<comment type="caution">
    <text evidence="1">The sequence shown here is derived from an EMBL/GenBank/DDBJ whole genome shotgun (WGS) entry which is preliminary data.</text>
</comment>
<dbReference type="OrthoDB" id="5698126at2759"/>
<keyword evidence="2" id="KW-1185">Reference proteome</keyword>
<sequence>MVLESRMVEFLPPLSIVARAESLGDKHVLLVRAQCCTANPVRLASLDVAMEGGASDAIGDSRAGRRPVADRGFLLPGECVTVVREIPGSADRAQANVEARYTTTLFDAVARAVQAQIEELAAKHGLSQHRWYLQQLVLAHVRATLDVRATLRDMRVACEPLVHLWEAASMDSAPTARSAMRRMLDELSDAVVGTRLAEDDSGSGGGAMHAAVDLEVERAVVAVTVDNERFCTVYEPAPLAVRVRLTGGSGGERRVWVTLAPRDPGEWLVSGATSREIALRGSAEARLDFVMVPLEVGYLRLPEIICHEYDVPEDHRRRSGVHEADGWHRLHTMSIAKHPSPCALANDRIATVYTVAPEAADSTAPLA</sequence>
<dbReference type="AlphaFoldDB" id="A0A9W7Y4M3"/>
<accession>A0A9W7Y4M3</accession>
<gene>
    <name evidence="1" type="ORF">LPJ61_004554</name>
</gene>
<reference evidence="1" key="1">
    <citation type="submission" date="2022-07" db="EMBL/GenBank/DDBJ databases">
        <title>Phylogenomic reconstructions and comparative analyses of Kickxellomycotina fungi.</title>
        <authorList>
            <person name="Reynolds N.K."/>
            <person name="Stajich J.E."/>
            <person name="Barry K."/>
            <person name="Grigoriev I.V."/>
            <person name="Crous P."/>
            <person name="Smith M.E."/>
        </authorList>
    </citation>
    <scope>NUCLEOTIDE SEQUENCE</scope>
    <source>
        <strain evidence="1">BCRC 34381</strain>
    </source>
</reference>
<protein>
    <submittedName>
        <fullName evidence="1">Uncharacterized protein</fullName>
    </submittedName>
</protein>
<proteinExistence type="predicted"/>
<evidence type="ECO:0000313" key="1">
    <source>
        <dbReference type="EMBL" id="KAJ1727466.1"/>
    </source>
</evidence>
<organism evidence="1 2">
    <name type="scientific">Coemansia biformis</name>
    <dbReference type="NCBI Taxonomy" id="1286918"/>
    <lineage>
        <taxon>Eukaryota</taxon>
        <taxon>Fungi</taxon>
        <taxon>Fungi incertae sedis</taxon>
        <taxon>Zoopagomycota</taxon>
        <taxon>Kickxellomycotina</taxon>
        <taxon>Kickxellomycetes</taxon>
        <taxon>Kickxellales</taxon>
        <taxon>Kickxellaceae</taxon>
        <taxon>Coemansia</taxon>
    </lineage>
</organism>
<evidence type="ECO:0000313" key="2">
    <source>
        <dbReference type="Proteomes" id="UP001143981"/>
    </source>
</evidence>
<dbReference type="EMBL" id="JANBOI010001089">
    <property type="protein sequence ID" value="KAJ1727466.1"/>
    <property type="molecule type" value="Genomic_DNA"/>
</dbReference>
<dbReference type="Proteomes" id="UP001143981">
    <property type="component" value="Unassembled WGS sequence"/>
</dbReference>